<dbReference type="OrthoDB" id="1453919at2"/>
<proteinExistence type="predicted"/>
<keyword evidence="2" id="KW-1185">Reference proteome</keyword>
<dbReference type="AlphaFoldDB" id="A0A1I4WIK3"/>
<accession>A0A1I4WIK3</accession>
<dbReference type="EMBL" id="FOVD01000001">
    <property type="protein sequence ID" value="SFN13245.1"/>
    <property type="molecule type" value="Genomic_DNA"/>
</dbReference>
<organism evidence="1 2">
    <name type="scientific">Chryseobacterium oleae</name>
    <dbReference type="NCBI Taxonomy" id="491207"/>
    <lineage>
        <taxon>Bacteria</taxon>
        <taxon>Pseudomonadati</taxon>
        <taxon>Bacteroidota</taxon>
        <taxon>Flavobacteriia</taxon>
        <taxon>Flavobacteriales</taxon>
        <taxon>Weeksellaceae</taxon>
        <taxon>Chryseobacterium group</taxon>
        <taxon>Chryseobacterium</taxon>
    </lineage>
</organism>
<gene>
    <name evidence="1" type="ORF">SAMN05421594_1235</name>
</gene>
<evidence type="ECO:0000313" key="1">
    <source>
        <dbReference type="EMBL" id="SFN13245.1"/>
    </source>
</evidence>
<evidence type="ECO:0000313" key="2">
    <source>
        <dbReference type="Proteomes" id="UP000198769"/>
    </source>
</evidence>
<protein>
    <submittedName>
        <fullName evidence="1">Uncharacterized protein</fullName>
    </submittedName>
</protein>
<reference evidence="2" key="1">
    <citation type="submission" date="2016-10" db="EMBL/GenBank/DDBJ databases">
        <authorList>
            <person name="Varghese N."/>
            <person name="Submissions S."/>
        </authorList>
    </citation>
    <scope>NUCLEOTIDE SEQUENCE [LARGE SCALE GENOMIC DNA]</scope>
    <source>
        <strain evidence="2">DSM 25575</strain>
    </source>
</reference>
<name>A0A1I4WIK3_CHROL</name>
<dbReference type="RefSeq" id="WP_090023669.1">
    <property type="nucleotide sequence ID" value="NZ_FOVD01000001.1"/>
</dbReference>
<dbReference type="Proteomes" id="UP000198769">
    <property type="component" value="Unassembled WGS sequence"/>
</dbReference>
<sequence>MKFSIVIADMKILTASDTKTWIGLSKKLAEPKTETTPELKEIIPLIKSRFPELPNTMVWGNYLIFEEFADFFIIDIDYDDIKGMENEIVDIALENGFAVLIGKENKIYKPKT</sequence>